<dbReference type="Pfam" id="PF13324">
    <property type="entry name" value="GCIP_N"/>
    <property type="match status" value="1"/>
</dbReference>
<organism evidence="2 3">
    <name type="scientific">Punica granatum</name>
    <name type="common">Pomegranate</name>
    <dbReference type="NCBI Taxonomy" id="22663"/>
    <lineage>
        <taxon>Eukaryota</taxon>
        <taxon>Viridiplantae</taxon>
        <taxon>Streptophyta</taxon>
        <taxon>Embryophyta</taxon>
        <taxon>Tracheophyta</taxon>
        <taxon>Spermatophyta</taxon>
        <taxon>Magnoliopsida</taxon>
        <taxon>eudicotyledons</taxon>
        <taxon>Gunneridae</taxon>
        <taxon>Pentapetalae</taxon>
        <taxon>rosids</taxon>
        <taxon>malvids</taxon>
        <taxon>Myrtales</taxon>
        <taxon>Lythraceae</taxon>
        <taxon>Punica</taxon>
    </lineage>
</organism>
<keyword evidence="2" id="KW-1185">Reference proteome</keyword>
<dbReference type="GeneID" id="116193643"/>
<evidence type="ECO:0000259" key="1">
    <source>
        <dbReference type="Pfam" id="PF13324"/>
    </source>
</evidence>
<accession>A0A6P8C981</accession>
<dbReference type="AlphaFoldDB" id="A0A6P8C981"/>
<dbReference type="RefSeq" id="XP_031378246.1">
    <property type="nucleotide sequence ID" value="XM_031522386.1"/>
</dbReference>
<evidence type="ECO:0000313" key="2">
    <source>
        <dbReference type="Proteomes" id="UP000515151"/>
    </source>
</evidence>
<gene>
    <name evidence="3" type="primary">LOC116193643</name>
</gene>
<dbReference type="PANTHER" id="PTHR15492">
    <property type="entry name" value="CYCLIN D1-BINDING PROTEIN 1"/>
    <property type="match status" value="1"/>
</dbReference>
<dbReference type="PANTHER" id="PTHR15492:SF1">
    <property type="entry name" value="CYCLIN-D1-BINDING PROTEIN 1"/>
    <property type="match status" value="1"/>
</dbReference>
<protein>
    <submittedName>
        <fullName evidence="3">Uncharacterized protein LOC116193643</fullName>
    </submittedName>
</protein>
<sequence length="257" mass="28829">MLHYFRGEVWAGIVLEIMQTTFNLLREFIWNFHLALFNARPTLSRILRQSMNELCDCTLNLLKCTISYEPYGSPSDRNRVPDLARKVVNVSDSLVKGPKTNSAAIKNALARVANDIGIVLREVENKAGSSTGQCDEEASTSNSEYTLEEKRTITELKICVVDDAFQLIKPLTHLVKIWNDAGGLSKTIGIMEGLLIRCISVRDRINEIKDCICPVREVDKIWEALKDMKSSASYLEKISVELGAMLAQLVLHPNGIF</sequence>
<dbReference type="InterPro" id="IPR049317">
    <property type="entry name" value="GCIP-like_N"/>
</dbReference>
<reference evidence="3" key="2">
    <citation type="submission" date="2025-08" db="UniProtKB">
        <authorList>
            <consortium name="RefSeq"/>
        </authorList>
    </citation>
    <scope>IDENTIFICATION</scope>
    <source>
        <tissue evidence="3">Leaf</tissue>
    </source>
</reference>
<reference evidence="2" key="1">
    <citation type="journal article" date="2020" name="Plant Biotechnol. J.">
        <title>The pomegranate (Punica granatum L.) draft genome dissects genetic divergence between soft- and hard-seeded cultivars.</title>
        <authorList>
            <person name="Luo X."/>
            <person name="Li H."/>
            <person name="Wu Z."/>
            <person name="Yao W."/>
            <person name="Zhao P."/>
            <person name="Cao D."/>
            <person name="Yu H."/>
            <person name="Li K."/>
            <person name="Poudel K."/>
            <person name="Zhao D."/>
            <person name="Zhang F."/>
            <person name="Xia X."/>
            <person name="Chen L."/>
            <person name="Wang Q."/>
            <person name="Jing D."/>
            <person name="Cao S."/>
        </authorList>
    </citation>
    <scope>NUCLEOTIDE SEQUENCE [LARGE SCALE GENOMIC DNA]</scope>
    <source>
        <strain evidence="2">cv. Tunisia</strain>
    </source>
</reference>
<evidence type="ECO:0000313" key="3">
    <source>
        <dbReference type="RefSeq" id="XP_031378246.1"/>
    </source>
</evidence>
<dbReference type="GO" id="GO:0005634">
    <property type="term" value="C:nucleus"/>
    <property type="evidence" value="ECO:0007669"/>
    <property type="project" value="TreeGrafter"/>
</dbReference>
<proteinExistence type="predicted"/>
<name>A0A6P8C981_PUNGR</name>
<feature type="domain" description="Cyclin-D1-binding protein 1-like N-terminal" evidence="1">
    <location>
        <begin position="15"/>
        <end position="124"/>
    </location>
</feature>
<dbReference type="Proteomes" id="UP000515151">
    <property type="component" value="Chromosome 2"/>
</dbReference>
<dbReference type="InterPro" id="IPR026907">
    <property type="entry name" value="GCIP-like"/>
</dbReference>